<feature type="region of interest" description="Disordered" evidence="1">
    <location>
        <begin position="273"/>
        <end position="299"/>
    </location>
</feature>
<dbReference type="NCBIfam" id="TIGR00616">
    <property type="entry name" value="rect"/>
    <property type="match status" value="1"/>
</dbReference>
<dbReference type="OrthoDB" id="1045432at2"/>
<dbReference type="AlphaFoldDB" id="A0A6L3UXP5"/>
<dbReference type="GO" id="GO:0003677">
    <property type="term" value="F:DNA binding"/>
    <property type="evidence" value="ECO:0007669"/>
    <property type="project" value="InterPro"/>
</dbReference>
<reference evidence="2 3" key="1">
    <citation type="journal article" date="2016" name="Antonie Van Leeuwenhoek">
        <title>Bacillus depressus sp. nov., isolated from soil of a sunflower field.</title>
        <authorList>
            <person name="Wei X."/>
            <person name="Xin D."/>
            <person name="Xin Y."/>
            <person name="Zhang H."/>
            <person name="Wang T."/>
            <person name="Zhang J."/>
        </authorList>
    </citation>
    <scope>NUCLEOTIDE SEQUENCE [LARGE SCALE GENOMIC DNA]</scope>
    <source>
        <strain evidence="2 3">BZ1</strain>
    </source>
</reference>
<dbReference type="RefSeq" id="WP_151537253.1">
    <property type="nucleotide sequence ID" value="NZ_WBOS01000022.1"/>
</dbReference>
<evidence type="ECO:0000256" key="1">
    <source>
        <dbReference type="SAM" id="MobiDB-lite"/>
    </source>
</evidence>
<evidence type="ECO:0000313" key="2">
    <source>
        <dbReference type="EMBL" id="KAB2328955.1"/>
    </source>
</evidence>
<dbReference type="Proteomes" id="UP000481030">
    <property type="component" value="Unassembled WGS sequence"/>
</dbReference>
<name>A0A6L3UXP5_9BACI</name>
<comment type="caution">
    <text evidence="2">The sequence shown here is derived from an EMBL/GenBank/DDBJ whole genome shotgun (WGS) entry which is preliminary data.</text>
</comment>
<dbReference type="InterPro" id="IPR004590">
    <property type="entry name" value="ssDNA_annealing_RecT"/>
</dbReference>
<dbReference type="GO" id="GO:0006259">
    <property type="term" value="P:DNA metabolic process"/>
    <property type="evidence" value="ECO:0007669"/>
    <property type="project" value="InterPro"/>
</dbReference>
<keyword evidence="3" id="KW-1185">Reference proteome</keyword>
<dbReference type="InterPro" id="IPR018330">
    <property type="entry name" value="RecT_fam"/>
</dbReference>
<gene>
    <name evidence="2" type="ORF">F7731_23680</name>
</gene>
<accession>A0A6L3UXP5</accession>
<evidence type="ECO:0000313" key="3">
    <source>
        <dbReference type="Proteomes" id="UP000481030"/>
    </source>
</evidence>
<feature type="region of interest" description="Disordered" evidence="1">
    <location>
        <begin position="1"/>
        <end position="40"/>
    </location>
</feature>
<proteinExistence type="predicted"/>
<dbReference type="EMBL" id="WBOS01000022">
    <property type="protein sequence ID" value="KAB2328955.1"/>
    <property type="molecule type" value="Genomic_DNA"/>
</dbReference>
<protein>
    <submittedName>
        <fullName evidence="2">Recombinase RecT</fullName>
    </submittedName>
</protein>
<sequence length="299" mass="33645">MAVKTSGVAEKLQRKAVQVGEGPVNSGPSTPKKQEEQKGGMMKVLESMEPEIKKALPETMRSDRMIRLALTAFKANSQLKKADPYTFVAAVMQAAQLGLEPNTAMGEAYIIPRKNHTTGVTEATFQIGYRGILSLAHRTGQYQAIYAEPVYENDRFEYELGLHKKLLHVPADLPKGEPKYYYAVYHLVNGGYDFKVWSRAKVQLHAQRFSAALKSGMSTPWKTNFDSMAMKTVLLDVLKFAPKSIEFSQQLSLDNTVKQNVDAEPERVIIDMEEEPQQQGDSFQDFGPEPPEMNYQNQY</sequence>
<dbReference type="Pfam" id="PF03837">
    <property type="entry name" value="RecT"/>
    <property type="match status" value="1"/>
</dbReference>
<organism evidence="2 3">
    <name type="scientific">Cytobacillus depressus</name>
    <dbReference type="NCBI Taxonomy" id="1602942"/>
    <lineage>
        <taxon>Bacteria</taxon>
        <taxon>Bacillati</taxon>
        <taxon>Bacillota</taxon>
        <taxon>Bacilli</taxon>
        <taxon>Bacillales</taxon>
        <taxon>Bacillaceae</taxon>
        <taxon>Cytobacillus</taxon>
    </lineage>
</organism>